<sequence>MVDGIHAYLDRELAASPTNRKQHWKIDLSSPEAFQKSVSPNRARLQKILGVVDARVAPNLEYIAGPDHPALVAEVAGCKVYAVRWAVLPGVDGEGLLIEPAGKPVANVIAVPHADQTPEAIVFGSDPFALDLAREGCRVIVPTLISRDDTLSGSARLNRYTNLPQREYVHRMAYEMGRTLAGYEVQKILAAVDWFSAQSAKLPVGVIGYGDGGMLALYSAALDERIHVAQVSAYFGRREKLAEEPIDRNVWGLLHEFGVAELGLLVHPRELILDPAPFEKCDPKFWPTWAGPVTGKPGRGGAAPGSLTAQPYEAVNHEAERMYALRGIKHQWSERVKGGIEVDRNHFLAAITGQKHDEKKSDTPAAPHKVHDPAARQKRQFDQLVAFTQKLWRDSEFVRKAYWKSANTAPPDAWEKSCEPYRQYFHEDVIGKLPEPTGALNPHTRQIYDEPKWTGYEVTLDVYPDVFAYGVLLLPKDLKPGEKRPVVVCQHGLEGRPTDVTNPKEKTKFYNSFGAALADRGYIVYAPQNPYIFETHFRQLLRKGNPLKLSLFSFIVRQHQRTIDWLETLPGVDPKKIAFYGLSYGGKTAMRVPAIEKRYCLSICSGDFNEWVGKVVAADLPMGYMFTREYDMYEFDLGSTFNYAEMANLIAPRPFMVERGHDDGVGIDEMIAYEYAKIRYLYANRLKIPDRTTIEFRPGGHEIFAKGTFDFLDKHLGKPGQ</sequence>
<dbReference type="PANTHER" id="PTHR22946:SF9">
    <property type="entry name" value="POLYKETIDE TRANSFERASE AF380"/>
    <property type="match status" value="1"/>
</dbReference>
<gene>
    <name evidence="4" type="ORF">FRUB_02317</name>
</gene>
<dbReference type="Proteomes" id="UP000214646">
    <property type="component" value="Unassembled WGS sequence"/>
</dbReference>
<evidence type="ECO:0000313" key="5">
    <source>
        <dbReference type="Proteomes" id="UP000214646"/>
    </source>
</evidence>
<dbReference type="EMBL" id="NIDE01000003">
    <property type="protein sequence ID" value="OWK44385.1"/>
    <property type="molecule type" value="Genomic_DNA"/>
</dbReference>
<feature type="region of interest" description="Disordered" evidence="2">
    <location>
        <begin position="354"/>
        <end position="375"/>
    </location>
</feature>
<dbReference type="AlphaFoldDB" id="A0A225E6U3"/>
<dbReference type="Gene3D" id="3.40.50.1820">
    <property type="entry name" value="alpha/beta hydrolase"/>
    <property type="match status" value="2"/>
</dbReference>
<name>A0A225E6U3_9BACT</name>
<dbReference type="InterPro" id="IPR050261">
    <property type="entry name" value="FrsA_esterase"/>
</dbReference>
<protein>
    <recommendedName>
        <fullName evidence="3">Dienelactone hydrolase domain-containing protein</fullName>
    </recommendedName>
</protein>
<evidence type="ECO:0000313" key="4">
    <source>
        <dbReference type="EMBL" id="OWK44385.1"/>
    </source>
</evidence>
<evidence type="ECO:0000256" key="2">
    <source>
        <dbReference type="SAM" id="MobiDB-lite"/>
    </source>
</evidence>
<evidence type="ECO:0000256" key="1">
    <source>
        <dbReference type="ARBA" id="ARBA00022801"/>
    </source>
</evidence>
<dbReference type="Pfam" id="PF01738">
    <property type="entry name" value="DLH"/>
    <property type="match status" value="1"/>
</dbReference>
<dbReference type="SUPFAM" id="SSF53474">
    <property type="entry name" value="alpha/beta-Hydrolases"/>
    <property type="match status" value="2"/>
</dbReference>
<dbReference type="PANTHER" id="PTHR22946">
    <property type="entry name" value="DIENELACTONE HYDROLASE DOMAIN-CONTAINING PROTEIN-RELATED"/>
    <property type="match status" value="1"/>
</dbReference>
<organism evidence="4 5">
    <name type="scientific">Fimbriiglobus ruber</name>
    <dbReference type="NCBI Taxonomy" id="1908690"/>
    <lineage>
        <taxon>Bacteria</taxon>
        <taxon>Pseudomonadati</taxon>
        <taxon>Planctomycetota</taxon>
        <taxon>Planctomycetia</taxon>
        <taxon>Gemmatales</taxon>
        <taxon>Gemmataceae</taxon>
        <taxon>Fimbriiglobus</taxon>
    </lineage>
</organism>
<keyword evidence="5" id="KW-1185">Reference proteome</keyword>
<comment type="caution">
    <text evidence="4">The sequence shown here is derived from an EMBL/GenBank/DDBJ whole genome shotgun (WGS) entry which is preliminary data.</text>
</comment>
<reference evidence="5" key="1">
    <citation type="submission" date="2017-06" db="EMBL/GenBank/DDBJ databases">
        <title>Genome analysis of Fimbriiglobus ruber SP5, the first member of the order Planctomycetales with confirmed chitinolytic capability.</title>
        <authorList>
            <person name="Ravin N.V."/>
            <person name="Rakitin A.L."/>
            <person name="Ivanova A.A."/>
            <person name="Beletsky A.V."/>
            <person name="Kulichevskaya I.S."/>
            <person name="Mardanov A.V."/>
            <person name="Dedysh S.N."/>
        </authorList>
    </citation>
    <scope>NUCLEOTIDE SEQUENCE [LARGE SCALE GENOMIC DNA]</scope>
    <source>
        <strain evidence="5">SP5</strain>
    </source>
</reference>
<dbReference type="InterPro" id="IPR002925">
    <property type="entry name" value="Dienelactn_hydro"/>
</dbReference>
<evidence type="ECO:0000259" key="3">
    <source>
        <dbReference type="Pfam" id="PF01738"/>
    </source>
</evidence>
<feature type="domain" description="Dienelactone hydrolase" evidence="3">
    <location>
        <begin position="131"/>
        <end position="238"/>
    </location>
</feature>
<dbReference type="InterPro" id="IPR029058">
    <property type="entry name" value="AB_hydrolase_fold"/>
</dbReference>
<keyword evidence="1" id="KW-0378">Hydrolase</keyword>
<proteinExistence type="predicted"/>
<accession>A0A225E6U3</accession>
<dbReference type="GO" id="GO:0052689">
    <property type="term" value="F:carboxylic ester hydrolase activity"/>
    <property type="evidence" value="ECO:0007669"/>
    <property type="project" value="UniProtKB-ARBA"/>
</dbReference>